<name>A0A840UDH9_9FIRM</name>
<dbReference type="PRINTS" id="PR00035">
    <property type="entry name" value="HTHGNTR"/>
</dbReference>
<dbReference type="PROSITE" id="PS50949">
    <property type="entry name" value="HTH_GNTR"/>
    <property type="match status" value="1"/>
</dbReference>
<protein>
    <submittedName>
        <fullName evidence="5">GntR family transcriptional regulator of arabinose operon</fullName>
    </submittedName>
</protein>
<dbReference type="InterPro" id="IPR036388">
    <property type="entry name" value="WH-like_DNA-bd_sf"/>
</dbReference>
<dbReference type="InterPro" id="IPR033532">
    <property type="entry name" value="AraR_ligand_bind_dom"/>
</dbReference>
<dbReference type="SUPFAM" id="SSF46785">
    <property type="entry name" value="Winged helix' DNA-binding domain"/>
    <property type="match status" value="1"/>
</dbReference>
<dbReference type="EMBL" id="JACHFH010000002">
    <property type="protein sequence ID" value="MBB5335156.1"/>
    <property type="molecule type" value="Genomic_DNA"/>
</dbReference>
<dbReference type="AlphaFoldDB" id="A0A840UDH9"/>
<keyword evidence="6" id="KW-1185">Reference proteome</keyword>
<dbReference type="InterPro" id="IPR046335">
    <property type="entry name" value="LacI/GalR-like_sensor"/>
</dbReference>
<comment type="caution">
    <text evidence="5">The sequence shown here is derived from an EMBL/GenBank/DDBJ whole genome shotgun (WGS) entry which is preliminary data.</text>
</comment>
<dbReference type="InterPro" id="IPR028082">
    <property type="entry name" value="Peripla_BP_I"/>
</dbReference>
<dbReference type="Pfam" id="PF00392">
    <property type="entry name" value="GntR"/>
    <property type="match status" value="1"/>
</dbReference>
<dbReference type="PANTHER" id="PTHR30146">
    <property type="entry name" value="LACI-RELATED TRANSCRIPTIONAL REPRESSOR"/>
    <property type="match status" value="1"/>
</dbReference>
<dbReference type="SUPFAM" id="SSF53822">
    <property type="entry name" value="Periplasmic binding protein-like I"/>
    <property type="match status" value="1"/>
</dbReference>
<feature type="domain" description="HTH gntR-type" evidence="4">
    <location>
        <begin position="4"/>
        <end position="72"/>
    </location>
</feature>
<evidence type="ECO:0000256" key="2">
    <source>
        <dbReference type="ARBA" id="ARBA00023125"/>
    </source>
</evidence>
<dbReference type="CDD" id="cd01541">
    <property type="entry name" value="PBP1_AraR"/>
    <property type="match status" value="1"/>
</dbReference>
<proteinExistence type="predicted"/>
<accession>A0A840UDH9</accession>
<gene>
    <name evidence="5" type="ORF">HNR32_000270</name>
</gene>
<evidence type="ECO:0000256" key="1">
    <source>
        <dbReference type="ARBA" id="ARBA00023015"/>
    </source>
</evidence>
<evidence type="ECO:0000259" key="4">
    <source>
        <dbReference type="PROSITE" id="PS50949"/>
    </source>
</evidence>
<dbReference type="RefSeq" id="WP_183858979.1">
    <property type="nucleotide sequence ID" value="NZ_JACHFH010000002.1"/>
</dbReference>
<organism evidence="5 6">
    <name type="scientific">Pectinatus brassicae</name>
    <dbReference type="NCBI Taxonomy" id="862415"/>
    <lineage>
        <taxon>Bacteria</taxon>
        <taxon>Bacillati</taxon>
        <taxon>Bacillota</taxon>
        <taxon>Negativicutes</taxon>
        <taxon>Selenomonadales</taxon>
        <taxon>Selenomonadaceae</taxon>
        <taxon>Pectinatus</taxon>
    </lineage>
</organism>
<dbReference type="CDD" id="cd07377">
    <property type="entry name" value="WHTH_GntR"/>
    <property type="match status" value="1"/>
</dbReference>
<dbReference type="GO" id="GO:0003700">
    <property type="term" value="F:DNA-binding transcription factor activity"/>
    <property type="evidence" value="ECO:0007669"/>
    <property type="project" value="InterPro"/>
</dbReference>
<evidence type="ECO:0000313" key="5">
    <source>
        <dbReference type="EMBL" id="MBB5335156.1"/>
    </source>
</evidence>
<keyword evidence="3" id="KW-0804">Transcription</keyword>
<keyword evidence="2" id="KW-0238">DNA-binding</keyword>
<keyword evidence="1" id="KW-0805">Transcription regulation</keyword>
<dbReference type="GO" id="GO:0000976">
    <property type="term" value="F:transcription cis-regulatory region binding"/>
    <property type="evidence" value="ECO:0007669"/>
    <property type="project" value="TreeGrafter"/>
</dbReference>
<dbReference type="Gene3D" id="3.40.50.2300">
    <property type="match status" value="2"/>
</dbReference>
<dbReference type="InterPro" id="IPR000524">
    <property type="entry name" value="Tscrpt_reg_HTH_GntR"/>
</dbReference>
<dbReference type="InterPro" id="IPR036390">
    <property type="entry name" value="WH_DNA-bd_sf"/>
</dbReference>
<evidence type="ECO:0000256" key="3">
    <source>
        <dbReference type="ARBA" id="ARBA00023163"/>
    </source>
</evidence>
<dbReference type="Proteomes" id="UP000559117">
    <property type="component" value="Unassembled WGS sequence"/>
</dbReference>
<dbReference type="Pfam" id="PF13377">
    <property type="entry name" value="Peripla_BP_3"/>
    <property type="match status" value="1"/>
</dbReference>
<dbReference type="PANTHER" id="PTHR30146:SF150">
    <property type="entry name" value="ARABINOSE METABOLISM TRANSCRIPTIONAL REPRESSOR"/>
    <property type="match status" value="1"/>
</dbReference>
<evidence type="ECO:0000313" key="6">
    <source>
        <dbReference type="Proteomes" id="UP000559117"/>
    </source>
</evidence>
<dbReference type="SMART" id="SM00345">
    <property type="entry name" value="HTH_GNTR"/>
    <property type="match status" value="1"/>
</dbReference>
<reference evidence="5 6" key="1">
    <citation type="submission" date="2020-08" db="EMBL/GenBank/DDBJ databases">
        <title>Genomic Encyclopedia of Type Strains, Phase IV (KMG-IV): sequencing the most valuable type-strain genomes for metagenomic binning, comparative biology and taxonomic classification.</title>
        <authorList>
            <person name="Goeker M."/>
        </authorList>
    </citation>
    <scope>NUCLEOTIDE SEQUENCE [LARGE SCALE GENOMIC DNA]</scope>
    <source>
        <strain evidence="5 6">DSM 24661</strain>
    </source>
</reference>
<dbReference type="Gene3D" id="1.10.10.10">
    <property type="entry name" value="Winged helix-like DNA-binding domain superfamily/Winged helix DNA-binding domain"/>
    <property type="match status" value="1"/>
</dbReference>
<sequence>MRNISKYVELMNWLETQILDGTLESGDKIPSENELGEKFSISRQTVRQATSVLESRGLLERRRGSGTYVKYSCTEQAMPISSAKTIGVVTTYLNDYIFPDIIKGIDDALEKKKYFVQMSLTYNNMEKEANIINNLLSKNIEGLIIEPAKTGLPNMNGAIYDRIKQLEIPCVFLNTGYPDLGIPCVSMDDYACGKEAIEYLVKNGHKNIGGLFKLDDMQGRLRYAGCIDALRKEKMSFADNDLIWYTTEDNNESFLRHFQDRVLKISKNCTAMVCYNDEMARQIIKILYDAGKKIPTDFSLISFDDASLDFQMEFGFGLTTFAHPKQKLGQMAAQMLLKLMNNETVTDVKFPPDLIKRSSINKIK</sequence>